<reference evidence="12 13" key="1">
    <citation type="journal article" date="2023" name="Insect Mol. Biol.">
        <title>Genome sequencing provides insights into the evolution of gene families encoding plant cell wall-degrading enzymes in longhorned beetles.</title>
        <authorList>
            <person name="Shin N.R."/>
            <person name="Okamura Y."/>
            <person name="Kirsch R."/>
            <person name="Pauchet Y."/>
        </authorList>
    </citation>
    <scope>NUCLEOTIDE SEQUENCE [LARGE SCALE GENOMIC DNA]</scope>
    <source>
        <strain evidence="12">EAD_L_NR</strain>
    </source>
</reference>
<gene>
    <name evidence="12" type="ORF">NQ315_004899</name>
</gene>
<sequence length="916" mass="106516">MDEQEGNDNKNSAITEENEILPGYQNVADFTKHGYQILMEAIKNSNCLPSGSDWNFYNTHDSFAKIVTKEGNAILKQINCILRSNNIEANIFNRAIEEKTELMIEANDVILERVANNIDELNGIRKVTVEPVLIQTVSAQIPINGSWNRVNNATFSVASSITSEPLKKNENAIRLLTAKNILRPQKFFKDKIINSSKYPWEPRIKEKPNSLKPLAIFLEETENGEEYSHPYELELDKFTPIQDQLKKVTPLKPRKLEDTPLIEIHNPEQLDLLVETLRNCKEFAVDLEHHSYRSFMGITCLMQISTVEKDYIIDTLALRDKLFILNEVFTKPTIVKIFHGADMDIQWLQRDLSIYVVNMFDTYQAAKQLGYSGLSLAYLMKRFCNFMPNKHFQLADWRIRPLPEQLKSYAREDTHYLIYIYHMLKNELLDKRYFRPVLREDSHLDFYRKCKRLFDNRQLYALKELYKWRDQISRDEDESTGYVLPNHMLLQISETLPREMQGILACCNPIPPLVRSNLLELHQIILKAKEQPLEKPIMKEDTRARGTTLKISKINMDSPLHCPHDLTKTNEFRDDLPTLINNTVNLLDLVDKELDIETTHSASFIFDSPETSIDEKKSDALKKIQRIGFLGPFERYKLVKPFIQAEEEKLATEKSKEEEMKQSSESKTETCIDNRTDEERIESIREHFLKLSRKAMPVTDEIQFDKSFIEMGGTKKRKRVCSSENIIDLPLSVNVQSTIPNLNTSNKGAQKRKSSDLPNYPNADKIRKPNELNQKPVKKNRRRNKGKNKKNVANQERQTENPNSYIHGECQTIIESQSTANQTNDTFQIDTRGMVNKEFGYGNSSKRNRRKRKNKQNLEKQTSLHVTHAEGDAQSFAAYDYSSVDFRQFQGGAEIVQKQRQFKSNFKFKNKKKEYQ</sequence>
<evidence type="ECO:0000256" key="8">
    <source>
        <dbReference type="ARBA" id="ARBA00043957"/>
    </source>
</evidence>
<keyword evidence="7" id="KW-0539">Nucleus</keyword>
<dbReference type="CDD" id="cd06147">
    <property type="entry name" value="Rrp6p_like_exo"/>
    <property type="match status" value="1"/>
</dbReference>
<dbReference type="GO" id="GO:0000175">
    <property type="term" value="F:3'-5'-RNA exonuclease activity"/>
    <property type="evidence" value="ECO:0007669"/>
    <property type="project" value="InterPro"/>
</dbReference>
<dbReference type="InterPro" id="IPR002562">
    <property type="entry name" value="3'-5'_exonuclease_dom"/>
</dbReference>
<dbReference type="GO" id="GO:0003727">
    <property type="term" value="F:single-stranded RNA binding"/>
    <property type="evidence" value="ECO:0007669"/>
    <property type="project" value="TreeGrafter"/>
</dbReference>
<keyword evidence="3" id="KW-0540">Nuclease</keyword>
<evidence type="ECO:0000256" key="3">
    <source>
        <dbReference type="ARBA" id="ARBA00022722"/>
    </source>
</evidence>
<evidence type="ECO:0000256" key="1">
    <source>
        <dbReference type="ARBA" id="ARBA00004123"/>
    </source>
</evidence>
<feature type="region of interest" description="Disordered" evidence="10">
    <location>
        <begin position="738"/>
        <end position="805"/>
    </location>
</feature>
<dbReference type="GO" id="GO:0005730">
    <property type="term" value="C:nucleolus"/>
    <property type="evidence" value="ECO:0007669"/>
    <property type="project" value="TreeGrafter"/>
</dbReference>
<feature type="compositionally biased region" description="Basic residues" evidence="10">
    <location>
        <begin position="776"/>
        <end position="790"/>
    </location>
</feature>
<feature type="region of interest" description="Disordered" evidence="10">
    <location>
        <begin position="651"/>
        <end position="671"/>
    </location>
</feature>
<evidence type="ECO:0000259" key="11">
    <source>
        <dbReference type="PROSITE" id="PS50967"/>
    </source>
</evidence>
<feature type="compositionally biased region" description="Polar residues" evidence="10">
    <location>
        <begin position="738"/>
        <end position="748"/>
    </location>
</feature>
<dbReference type="GO" id="GO:0071051">
    <property type="term" value="P:poly(A)-dependent snoRNA 3'-end processing"/>
    <property type="evidence" value="ECO:0007669"/>
    <property type="project" value="TreeGrafter"/>
</dbReference>
<evidence type="ECO:0000256" key="5">
    <source>
        <dbReference type="ARBA" id="ARBA00022835"/>
    </source>
</evidence>
<dbReference type="AlphaFoldDB" id="A0AAV8W377"/>
<comment type="caution">
    <text evidence="12">The sequence shown here is derived from an EMBL/GenBank/DDBJ whole genome shotgun (WGS) entry which is preliminary data.</text>
</comment>
<dbReference type="SUPFAM" id="SSF47819">
    <property type="entry name" value="HRDC-like"/>
    <property type="match status" value="1"/>
</dbReference>
<dbReference type="EMBL" id="JANEYG010000013">
    <property type="protein sequence ID" value="KAJ8920759.1"/>
    <property type="molecule type" value="Genomic_DNA"/>
</dbReference>
<dbReference type="GO" id="GO:0071036">
    <property type="term" value="P:nuclear polyadenylation-dependent snoRNA catabolic process"/>
    <property type="evidence" value="ECO:0007669"/>
    <property type="project" value="TreeGrafter"/>
</dbReference>
<dbReference type="Pfam" id="PF08066">
    <property type="entry name" value="PMC2NT"/>
    <property type="match status" value="1"/>
</dbReference>
<dbReference type="SMART" id="SM00341">
    <property type="entry name" value="HRDC"/>
    <property type="match status" value="1"/>
</dbReference>
<feature type="domain" description="HRDC" evidence="11">
    <location>
        <begin position="455"/>
        <end position="535"/>
    </location>
</feature>
<feature type="compositionally biased region" description="Polar residues" evidence="10">
    <location>
        <begin position="792"/>
        <end position="804"/>
    </location>
</feature>
<evidence type="ECO:0000256" key="7">
    <source>
        <dbReference type="ARBA" id="ARBA00023242"/>
    </source>
</evidence>
<evidence type="ECO:0000313" key="13">
    <source>
        <dbReference type="Proteomes" id="UP001159042"/>
    </source>
</evidence>
<dbReference type="InterPro" id="IPR012588">
    <property type="entry name" value="Exosome-assoc_fac_Rrp6_N"/>
</dbReference>
<feature type="compositionally biased region" description="Basic residues" evidence="10">
    <location>
        <begin position="846"/>
        <end position="855"/>
    </location>
</feature>
<dbReference type="SUPFAM" id="SSF53098">
    <property type="entry name" value="Ribonuclease H-like"/>
    <property type="match status" value="1"/>
</dbReference>
<dbReference type="SMART" id="SM00474">
    <property type="entry name" value="35EXOc"/>
    <property type="match status" value="1"/>
</dbReference>
<comment type="similarity">
    <text evidence="8">Belongs to the exosome component 10/RRP6 family.</text>
</comment>
<dbReference type="PROSITE" id="PS50967">
    <property type="entry name" value="HRDC"/>
    <property type="match status" value="1"/>
</dbReference>
<dbReference type="Gene3D" id="1.10.150.80">
    <property type="entry name" value="HRDC domain"/>
    <property type="match status" value="1"/>
</dbReference>
<dbReference type="InterPro" id="IPR045092">
    <property type="entry name" value="Rrp6-like"/>
</dbReference>
<feature type="region of interest" description="Disordered" evidence="10">
    <location>
        <begin position="834"/>
        <end position="863"/>
    </location>
</feature>
<dbReference type="InterPro" id="IPR002121">
    <property type="entry name" value="HRDC_dom"/>
</dbReference>
<dbReference type="GO" id="GO:0071038">
    <property type="term" value="P:TRAMP-dependent tRNA surveillance pathway"/>
    <property type="evidence" value="ECO:0007669"/>
    <property type="project" value="TreeGrafter"/>
</dbReference>
<dbReference type="Pfam" id="PF01612">
    <property type="entry name" value="DNA_pol_A_exo1"/>
    <property type="match status" value="1"/>
</dbReference>
<keyword evidence="5" id="KW-0271">Exosome</keyword>
<dbReference type="InterPro" id="IPR044876">
    <property type="entry name" value="HRDC_dom_sf"/>
</dbReference>
<dbReference type="Pfam" id="PF00570">
    <property type="entry name" value="HRDC"/>
    <property type="match status" value="1"/>
</dbReference>
<dbReference type="GO" id="GO:0000166">
    <property type="term" value="F:nucleotide binding"/>
    <property type="evidence" value="ECO:0007669"/>
    <property type="project" value="InterPro"/>
</dbReference>
<evidence type="ECO:0000256" key="6">
    <source>
        <dbReference type="ARBA" id="ARBA00022839"/>
    </source>
</evidence>
<dbReference type="FunFam" id="3.30.420.10:FF:000059">
    <property type="entry name" value="Exosome complex exonuclease Rrp6"/>
    <property type="match status" value="1"/>
</dbReference>
<keyword evidence="4" id="KW-0378">Hydrolase</keyword>
<dbReference type="GO" id="GO:0000467">
    <property type="term" value="P:exonucleolytic trimming to generate mature 3'-end of 5.8S rRNA from tricistronic rRNA transcript (SSU-rRNA, 5.8S rRNA, LSU-rRNA)"/>
    <property type="evidence" value="ECO:0007669"/>
    <property type="project" value="InterPro"/>
</dbReference>
<organism evidence="12 13">
    <name type="scientific">Exocentrus adspersus</name>
    <dbReference type="NCBI Taxonomy" id="1586481"/>
    <lineage>
        <taxon>Eukaryota</taxon>
        <taxon>Metazoa</taxon>
        <taxon>Ecdysozoa</taxon>
        <taxon>Arthropoda</taxon>
        <taxon>Hexapoda</taxon>
        <taxon>Insecta</taxon>
        <taxon>Pterygota</taxon>
        <taxon>Neoptera</taxon>
        <taxon>Endopterygota</taxon>
        <taxon>Coleoptera</taxon>
        <taxon>Polyphaga</taxon>
        <taxon>Cucujiformia</taxon>
        <taxon>Chrysomeloidea</taxon>
        <taxon>Cerambycidae</taxon>
        <taxon>Lamiinae</taxon>
        <taxon>Acanthocinini</taxon>
        <taxon>Exocentrus</taxon>
    </lineage>
</organism>
<dbReference type="PANTHER" id="PTHR12124:SF47">
    <property type="entry name" value="EXOSOME COMPONENT 10"/>
    <property type="match status" value="1"/>
</dbReference>
<evidence type="ECO:0000256" key="2">
    <source>
        <dbReference type="ARBA" id="ARBA00022552"/>
    </source>
</evidence>
<dbReference type="GO" id="GO:0071044">
    <property type="term" value="P:histone mRNA catabolic process"/>
    <property type="evidence" value="ECO:0007669"/>
    <property type="project" value="TreeGrafter"/>
</dbReference>
<dbReference type="FunFam" id="1.10.150.80:FF:000001">
    <property type="entry name" value="Putative exosome component 10"/>
    <property type="match status" value="1"/>
</dbReference>
<proteinExistence type="inferred from homology"/>
<evidence type="ECO:0000256" key="4">
    <source>
        <dbReference type="ARBA" id="ARBA00022801"/>
    </source>
</evidence>
<dbReference type="PANTHER" id="PTHR12124">
    <property type="entry name" value="POLYMYOSITIS/SCLERODERMA AUTOANTIGEN-RELATED"/>
    <property type="match status" value="1"/>
</dbReference>
<keyword evidence="2" id="KW-0698">rRNA processing</keyword>
<accession>A0AAV8W377</accession>
<keyword evidence="13" id="KW-1185">Reference proteome</keyword>
<dbReference type="Proteomes" id="UP001159042">
    <property type="component" value="Unassembled WGS sequence"/>
</dbReference>
<evidence type="ECO:0000313" key="12">
    <source>
        <dbReference type="EMBL" id="KAJ8920759.1"/>
    </source>
</evidence>
<evidence type="ECO:0000256" key="10">
    <source>
        <dbReference type="SAM" id="MobiDB-lite"/>
    </source>
</evidence>
<keyword evidence="6" id="KW-0269">Exonuclease</keyword>
<dbReference type="InterPro" id="IPR049559">
    <property type="entry name" value="Rrp6p-like_exo"/>
</dbReference>
<dbReference type="GO" id="GO:0071037">
    <property type="term" value="P:nuclear polyadenylation-dependent snRNA catabolic process"/>
    <property type="evidence" value="ECO:0007669"/>
    <property type="project" value="TreeGrafter"/>
</dbReference>
<dbReference type="GO" id="GO:0000176">
    <property type="term" value="C:nuclear exosome (RNase complex)"/>
    <property type="evidence" value="ECO:0007669"/>
    <property type="project" value="InterPro"/>
</dbReference>
<evidence type="ECO:0000256" key="9">
    <source>
        <dbReference type="ARBA" id="ARBA00070365"/>
    </source>
</evidence>
<name>A0AAV8W377_9CUCU</name>
<dbReference type="Gene3D" id="3.30.420.10">
    <property type="entry name" value="Ribonuclease H-like superfamily/Ribonuclease H"/>
    <property type="match status" value="1"/>
</dbReference>
<protein>
    <recommendedName>
        <fullName evidence="9">Exosome complex component 10 homolog</fullName>
    </recommendedName>
</protein>
<dbReference type="GO" id="GO:0071035">
    <property type="term" value="P:nuclear polyadenylation-dependent rRNA catabolic process"/>
    <property type="evidence" value="ECO:0007669"/>
    <property type="project" value="TreeGrafter"/>
</dbReference>
<dbReference type="InterPro" id="IPR036397">
    <property type="entry name" value="RNaseH_sf"/>
</dbReference>
<comment type="subcellular location">
    <subcellularLocation>
        <location evidence="1">Nucleus</location>
    </subcellularLocation>
</comment>
<dbReference type="GO" id="GO:0071040">
    <property type="term" value="P:nuclear polyadenylation-dependent antisense transcript catabolic process"/>
    <property type="evidence" value="ECO:0007669"/>
    <property type="project" value="TreeGrafter"/>
</dbReference>
<dbReference type="InterPro" id="IPR012337">
    <property type="entry name" value="RNaseH-like_sf"/>
</dbReference>
<dbReference type="InterPro" id="IPR010997">
    <property type="entry name" value="HRDC-like_sf"/>
</dbReference>
<dbReference type="GO" id="GO:0071039">
    <property type="term" value="P:nuclear polyadenylation-dependent CUT catabolic process"/>
    <property type="evidence" value="ECO:0007669"/>
    <property type="project" value="TreeGrafter"/>
</dbReference>